<dbReference type="STRING" id="34720.A0A151JZJ9"/>
<dbReference type="GO" id="GO:0035336">
    <property type="term" value="P:long-chain fatty-acyl-CoA metabolic process"/>
    <property type="evidence" value="ECO:0007669"/>
    <property type="project" value="TreeGrafter"/>
</dbReference>
<comment type="function">
    <text evidence="1">Catalyzes the reduction of fatty acyl-CoA to fatty alcohols.</text>
</comment>
<dbReference type="InterPro" id="IPR026055">
    <property type="entry name" value="FAR"/>
</dbReference>
<evidence type="ECO:0000256" key="1">
    <source>
        <dbReference type="RuleBase" id="RU363097"/>
    </source>
</evidence>
<keyword evidence="1" id="KW-0560">Oxidoreductase</keyword>
<dbReference type="InterPro" id="IPR013120">
    <property type="entry name" value="FAR_NAD-bd"/>
</dbReference>
<keyword evidence="1" id="KW-0444">Lipid biosynthesis</keyword>
<dbReference type="EMBL" id="KQ981410">
    <property type="protein sequence ID" value="KYN41925.1"/>
    <property type="molecule type" value="Genomic_DNA"/>
</dbReference>
<keyword evidence="4" id="KW-1185">Reference proteome</keyword>
<evidence type="ECO:0000259" key="2">
    <source>
        <dbReference type="Pfam" id="PF07993"/>
    </source>
</evidence>
<dbReference type="PANTHER" id="PTHR11011">
    <property type="entry name" value="MALE STERILITY PROTEIN 2-RELATED"/>
    <property type="match status" value="1"/>
</dbReference>
<evidence type="ECO:0000313" key="4">
    <source>
        <dbReference type="Proteomes" id="UP000078541"/>
    </source>
</evidence>
<proteinExistence type="inferred from homology"/>
<comment type="catalytic activity">
    <reaction evidence="1">
        <text>a long-chain fatty acyl-CoA + 2 NADPH + 2 H(+) = a long-chain primary fatty alcohol + 2 NADP(+) + CoA</text>
        <dbReference type="Rhea" id="RHEA:52716"/>
        <dbReference type="ChEBI" id="CHEBI:15378"/>
        <dbReference type="ChEBI" id="CHEBI:57287"/>
        <dbReference type="ChEBI" id="CHEBI:57783"/>
        <dbReference type="ChEBI" id="CHEBI:58349"/>
        <dbReference type="ChEBI" id="CHEBI:77396"/>
        <dbReference type="ChEBI" id="CHEBI:83139"/>
        <dbReference type="EC" id="1.2.1.84"/>
    </reaction>
</comment>
<dbReference type="AlphaFoldDB" id="A0A151JZJ9"/>
<accession>A0A151JZJ9</accession>
<dbReference type="Proteomes" id="UP000078541">
    <property type="component" value="Unassembled WGS sequence"/>
</dbReference>
<dbReference type="GO" id="GO:0080019">
    <property type="term" value="F:alcohol-forming very long-chain fatty acyl-CoA reductase activity"/>
    <property type="evidence" value="ECO:0007669"/>
    <property type="project" value="InterPro"/>
</dbReference>
<dbReference type="GO" id="GO:0102965">
    <property type="term" value="F:alcohol-forming long-chain fatty acyl-CoA reductase activity"/>
    <property type="evidence" value="ECO:0007669"/>
    <property type="project" value="UniProtKB-EC"/>
</dbReference>
<evidence type="ECO:0000313" key="3">
    <source>
        <dbReference type="EMBL" id="KYN41925.1"/>
    </source>
</evidence>
<comment type="similarity">
    <text evidence="1">Belongs to the fatty acyl-CoA reductase family.</text>
</comment>
<dbReference type="EC" id="1.2.1.84" evidence="1"/>
<dbReference type="GO" id="GO:0005777">
    <property type="term" value="C:peroxisome"/>
    <property type="evidence" value="ECO:0007669"/>
    <property type="project" value="TreeGrafter"/>
</dbReference>
<keyword evidence="1" id="KW-0521">NADP</keyword>
<keyword evidence="1" id="KW-0443">Lipid metabolism</keyword>
<reference evidence="3 4" key="1">
    <citation type="submission" date="2016-03" db="EMBL/GenBank/DDBJ databases">
        <title>Trachymyrmex septentrionalis WGS genome.</title>
        <authorList>
            <person name="Nygaard S."/>
            <person name="Hu H."/>
            <person name="Boomsma J."/>
            <person name="Zhang G."/>
        </authorList>
    </citation>
    <scope>NUCLEOTIDE SEQUENCE [LARGE SCALE GENOMIC DNA]</scope>
    <source>
        <strain evidence="3">Tsep2-gDNA-1</strain>
        <tissue evidence="3">Whole body</tissue>
    </source>
</reference>
<gene>
    <name evidence="3" type="ORF">ALC56_03684</name>
</gene>
<protein>
    <recommendedName>
        <fullName evidence="1">Fatty acyl-CoA reductase</fullName>
        <ecNumber evidence="1">1.2.1.84</ecNumber>
    </recommendedName>
</protein>
<dbReference type="PANTHER" id="PTHR11011:SF61">
    <property type="entry name" value="FATTY ACYL-COA REDUCTASE"/>
    <property type="match status" value="1"/>
</dbReference>
<sequence>MIIFCRFDELLKRPVLLNTLGTKLMIELAKEMKHLLVFFFHISTANCHLEEQILREKTYPPPADPHQVIKCVEWMDDDVIKAMTDKILGKLPIGAGKGVIRTIFCNEYGTDYLPVDIAVNGNIALPHGILFTLRTKNVFLICRVMPRLK</sequence>
<organism evidence="3 4">
    <name type="scientific">Trachymyrmex septentrionalis</name>
    <dbReference type="NCBI Taxonomy" id="34720"/>
    <lineage>
        <taxon>Eukaryota</taxon>
        <taxon>Metazoa</taxon>
        <taxon>Ecdysozoa</taxon>
        <taxon>Arthropoda</taxon>
        <taxon>Hexapoda</taxon>
        <taxon>Insecta</taxon>
        <taxon>Pterygota</taxon>
        <taxon>Neoptera</taxon>
        <taxon>Endopterygota</taxon>
        <taxon>Hymenoptera</taxon>
        <taxon>Apocrita</taxon>
        <taxon>Aculeata</taxon>
        <taxon>Formicoidea</taxon>
        <taxon>Formicidae</taxon>
        <taxon>Myrmicinae</taxon>
        <taxon>Trachymyrmex</taxon>
    </lineage>
</organism>
<feature type="domain" description="Thioester reductase (TE)" evidence="2">
    <location>
        <begin position="6"/>
        <end position="91"/>
    </location>
</feature>
<name>A0A151JZJ9_9HYME</name>
<dbReference type="Pfam" id="PF07993">
    <property type="entry name" value="NAD_binding_4"/>
    <property type="match status" value="1"/>
</dbReference>